<dbReference type="STRING" id="1505723.SAMN04487792_0589"/>
<dbReference type="InterPro" id="IPR001127">
    <property type="entry name" value="PTS_EIIA_1_perm"/>
</dbReference>
<dbReference type="RefSeq" id="WP_090092596.1">
    <property type="nucleotide sequence ID" value="NZ_CBCRVU010000002.1"/>
</dbReference>
<dbReference type="FunFam" id="2.70.70.10:FF:000001">
    <property type="entry name" value="PTS system glucose-specific IIA component"/>
    <property type="match status" value="1"/>
</dbReference>
<name>A0A1I1S2B6_9LACO</name>
<dbReference type="InterPro" id="IPR050890">
    <property type="entry name" value="PTS_EIIA_component"/>
</dbReference>
<evidence type="ECO:0000259" key="8">
    <source>
        <dbReference type="PROSITE" id="PS51093"/>
    </source>
</evidence>
<comment type="subcellular location">
    <subcellularLocation>
        <location evidence="2">Cell membrane</location>
        <topology evidence="2">Multi-pass membrane protein</topology>
    </subcellularLocation>
    <subcellularLocation>
        <location evidence="1">Cytoplasm</location>
    </subcellularLocation>
</comment>
<gene>
    <name evidence="9" type="ORF">SAMN04487792_0589</name>
</gene>
<sequence>MFNLFKKNKFIVEAVCDGDLFPITAVEDDVFSTKMLGDGYAIKPNNGKIYSPVAGTITTVFPTMHAIGITVANGLEILIHLGLETVALAGEPFEVFVHEGSLVKKGDLLVKMDLEMIKTKQYDSTIIVVYTNMDIINSVSEVDAGAVKHGQEIQVIEFNN</sequence>
<dbReference type="PANTHER" id="PTHR45008:SF1">
    <property type="entry name" value="PTS SYSTEM GLUCOSE-SPECIFIC EIIA COMPONENT"/>
    <property type="match status" value="1"/>
</dbReference>
<dbReference type="PROSITE" id="PS51093">
    <property type="entry name" value="PTS_EIIA_TYPE_1"/>
    <property type="match status" value="1"/>
</dbReference>
<evidence type="ECO:0000256" key="1">
    <source>
        <dbReference type="ARBA" id="ARBA00004496"/>
    </source>
</evidence>
<keyword evidence="3" id="KW-0813">Transport</keyword>
<dbReference type="InterPro" id="IPR011055">
    <property type="entry name" value="Dup_hybrid_motif"/>
</dbReference>
<dbReference type="NCBIfam" id="TIGR00830">
    <property type="entry name" value="PTBA"/>
    <property type="match status" value="1"/>
</dbReference>
<evidence type="ECO:0000256" key="7">
    <source>
        <dbReference type="ARBA" id="ARBA00022777"/>
    </source>
</evidence>
<protein>
    <submittedName>
        <fullName evidence="9">PTS system IIA component, Glc family (TC 4.A.1)</fullName>
    </submittedName>
</protein>
<dbReference type="GO" id="GO:0016301">
    <property type="term" value="F:kinase activity"/>
    <property type="evidence" value="ECO:0007669"/>
    <property type="project" value="UniProtKB-KW"/>
</dbReference>
<dbReference type="Gene3D" id="2.70.70.10">
    <property type="entry name" value="Glucose Permease (Domain IIA)"/>
    <property type="match status" value="1"/>
</dbReference>
<dbReference type="GO" id="GO:0005886">
    <property type="term" value="C:plasma membrane"/>
    <property type="evidence" value="ECO:0007669"/>
    <property type="project" value="UniProtKB-SubCell"/>
</dbReference>
<evidence type="ECO:0000256" key="3">
    <source>
        <dbReference type="ARBA" id="ARBA00022448"/>
    </source>
</evidence>
<dbReference type="Proteomes" id="UP000199599">
    <property type="component" value="Unassembled WGS sequence"/>
</dbReference>
<accession>A0A1I1S2B6</accession>
<dbReference type="AlphaFoldDB" id="A0A1I1S2B6"/>
<keyword evidence="5" id="KW-0808">Transferase</keyword>
<evidence type="ECO:0000256" key="6">
    <source>
        <dbReference type="ARBA" id="ARBA00022683"/>
    </source>
</evidence>
<dbReference type="GO" id="GO:0009401">
    <property type="term" value="P:phosphoenolpyruvate-dependent sugar phosphotransferase system"/>
    <property type="evidence" value="ECO:0007669"/>
    <property type="project" value="UniProtKB-KW"/>
</dbReference>
<keyword evidence="6" id="KW-0598">Phosphotransferase system</keyword>
<evidence type="ECO:0000256" key="4">
    <source>
        <dbReference type="ARBA" id="ARBA00022597"/>
    </source>
</evidence>
<feature type="domain" description="PTS EIIA type-1" evidence="8">
    <location>
        <begin position="28"/>
        <end position="132"/>
    </location>
</feature>
<keyword evidence="4" id="KW-0762">Sugar transport</keyword>
<dbReference type="GO" id="GO:0005737">
    <property type="term" value="C:cytoplasm"/>
    <property type="evidence" value="ECO:0007669"/>
    <property type="project" value="UniProtKB-SubCell"/>
</dbReference>
<evidence type="ECO:0000256" key="2">
    <source>
        <dbReference type="ARBA" id="ARBA00004651"/>
    </source>
</evidence>
<evidence type="ECO:0000256" key="5">
    <source>
        <dbReference type="ARBA" id="ARBA00022679"/>
    </source>
</evidence>
<proteinExistence type="predicted"/>
<dbReference type="SUPFAM" id="SSF51261">
    <property type="entry name" value="Duplicated hybrid motif"/>
    <property type="match status" value="1"/>
</dbReference>
<dbReference type="Pfam" id="PF00358">
    <property type="entry name" value="PTS_EIIA_1"/>
    <property type="match status" value="1"/>
</dbReference>
<dbReference type="PROSITE" id="PS00371">
    <property type="entry name" value="PTS_EIIA_TYPE_1_HIS"/>
    <property type="match status" value="1"/>
</dbReference>
<dbReference type="EMBL" id="FOMN01000002">
    <property type="protein sequence ID" value="SFD37923.1"/>
    <property type="molecule type" value="Genomic_DNA"/>
</dbReference>
<organism evidence="9 10">
    <name type="scientific">Lactobacillus bombicola</name>
    <dbReference type="NCBI Taxonomy" id="1505723"/>
    <lineage>
        <taxon>Bacteria</taxon>
        <taxon>Bacillati</taxon>
        <taxon>Bacillota</taxon>
        <taxon>Bacilli</taxon>
        <taxon>Lactobacillales</taxon>
        <taxon>Lactobacillaceae</taxon>
        <taxon>Lactobacillus</taxon>
    </lineage>
</organism>
<keyword evidence="7" id="KW-0418">Kinase</keyword>
<dbReference type="PANTHER" id="PTHR45008">
    <property type="entry name" value="PTS SYSTEM GLUCOSE-SPECIFIC EIIA COMPONENT"/>
    <property type="match status" value="1"/>
</dbReference>
<evidence type="ECO:0000313" key="9">
    <source>
        <dbReference type="EMBL" id="SFD37923.1"/>
    </source>
</evidence>
<reference evidence="10" key="1">
    <citation type="submission" date="2016-10" db="EMBL/GenBank/DDBJ databases">
        <authorList>
            <person name="Varghese N."/>
            <person name="Submissions S."/>
        </authorList>
    </citation>
    <scope>NUCLEOTIDE SEQUENCE [LARGE SCALE GENOMIC DNA]</scope>
    <source>
        <strain evidence="10">R-53102</strain>
    </source>
</reference>
<evidence type="ECO:0000313" key="10">
    <source>
        <dbReference type="Proteomes" id="UP000199599"/>
    </source>
</evidence>